<dbReference type="PROSITE" id="PS00498">
    <property type="entry name" value="TYROSINASE_2"/>
    <property type="match status" value="1"/>
</dbReference>
<dbReference type="EMBL" id="KV878970">
    <property type="protein sequence ID" value="OJK04675.1"/>
    <property type="molecule type" value="Genomic_DNA"/>
</dbReference>
<sequence>MTNKLPSFPIKGISDKSDVQPRQDLAAWSSSTNVESKVQVSLFLRALDKLQKRDPVNDQLSYFRLAGIHGAPSQAWDHAPDPEQDFKGTIGYCHHNDYLFPTWHRPYMLLYEQCLHDIMIHEVIPGITDAAAKDQWTKAANRWRLPYWDWAIKQPDTNEYGLPKILSDETFEILELGSSTVPDPNFGDNPMFKFVNRVRNSQNKLVSTPMGDPVMGKYAIKFEGTKLGDIPVKFGEAAGTSRYADSTNKQQWVPGHDLNERVGEAIVKHKWMGEDPSTTTIQAVVSRLLSDSYFQEYEPFASTRYSQTHPVEHVKNMLPTEHLSLEMVHNNIHEWSGGSQRDDAGVPTQGHMANVPVSSFDPVFWMHHCNVDRLLAIWQYLNPDKWVNEADGLSKNLEPFSTDQKRTPWNSVLARPWEQYGYNYPELVGNPKREDLIQAIQAKYGAAVKQLRPAQGKHSLPGISHEKFQDYIINIIYDRNALDGYPYKISFALLVDERTHLPVGEVYNFSTPLDYDCGNCQTQKKEGVLSKAQVPITLHLHEAVRRHSGVIRAVNYTPDDEPGLRPDYMQHFLEGALIWTVTTNGGQVIELSDFPGLEVTVLTAEAQFSETHAARYQPDKYEILHRATHGKPRGRRHPHHREL</sequence>
<evidence type="ECO:0000256" key="3">
    <source>
        <dbReference type="ARBA" id="ARBA00011906"/>
    </source>
</evidence>
<comment type="cofactor">
    <cofactor evidence="1">
        <name>Cu(2+)</name>
        <dbReference type="ChEBI" id="CHEBI:29036"/>
    </cofactor>
</comment>
<evidence type="ECO:0000256" key="10">
    <source>
        <dbReference type="ARBA" id="ARBA00048881"/>
    </source>
</evidence>
<evidence type="ECO:0000256" key="7">
    <source>
        <dbReference type="ARBA" id="ARBA00023033"/>
    </source>
</evidence>
<evidence type="ECO:0000313" key="14">
    <source>
        <dbReference type="Proteomes" id="UP000184546"/>
    </source>
</evidence>
<comment type="similarity">
    <text evidence="2">Belongs to the tyrosinase family.</text>
</comment>
<keyword evidence="7" id="KW-0503">Monooxygenase</keyword>
<reference evidence="14" key="1">
    <citation type="journal article" date="2017" name="Genome Biol.">
        <title>Comparative genomics reveals high biological diversity and specific adaptations in the industrially and medically important fungal genus Aspergillus.</title>
        <authorList>
            <person name="de Vries R.P."/>
            <person name="Riley R."/>
            <person name="Wiebenga A."/>
            <person name="Aguilar-Osorio G."/>
            <person name="Amillis S."/>
            <person name="Uchima C.A."/>
            <person name="Anderluh G."/>
            <person name="Asadollahi M."/>
            <person name="Askin M."/>
            <person name="Barry K."/>
            <person name="Battaglia E."/>
            <person name="Bayram O."/>
            <person name="Benocci T."/>
            <person name="Braus-Stromeyer S.A."/>
            <person name="Caldana C."/>
            <person name="Canovas D."/>
            <person name="Cerqueira G.C."/>
            <person name="Chen F."/>
            <person name="Chen W."/>
            <person name="Choi C."/>
            <person name="Clum A."/>
            <person name="Dos Santos R.A."/>
            <person name="Damasio A.R."/>
            <person name="Diallinas G."/>
            <person name="Emri T."/>
            <person name="Fekete E."/>
            <person name="Flipphi M."/>
            <person name="Freyberg S."/>
            <person name="Gallo A."/>
            <person name="Gournas C."/>
            <person name="Habgood R."/>
            <person name="Hainaut M."/>
            <person name="Harispe M.L."/>
            <person name="Henrissat B."/>
            <person name="Hilden K.S."/>
            <person name="Hope R."/>
            <person name="Hossain A."/>
            <person name="Karabika E."/>
            <person name="Karaffa L."/>
            <person name="Karanyi Z."/>
            <person name="Krasevec N."/>
            <person name="Kuo A."/>
            <person name="Kusch H."/>
            <person name="LaButti K."/>
            <person name="Lagendijk E.L."/>
            <person name="Lapidus A."/>
            <person name="Levasseur A."/>
            <person name="Lindquist E."/>
            <person name="Lipzen A."/>
            <person name="Logrieco A.F."/>
            <person name="MacCabe A."/>
            <person name="Maekelae M.R."/>
            <person name="Malavazi I."/>
            <person name="Melin P."/>
            <person name="Meyer V."/>
            <person name="Mielnichuk N."/>
            <person name="Miskei M."/>
            <person name="Molnar A.P."/>
            <person name="Mule G."/>
            <person name="Ngan C.Y."/>
            <person name="Orejas M."/>
            <person name="Orosz E."/>
            <person name="Ouedraogo J.P."/>
            <person name="Overkamp K.M."/>
            <person name="Park H.-S."/>
            <person name="Perrone G."/>
            <person name="Piumi F."/>
            <person name="Punt P.J."/>
            <person name="Ram A.F."/>
            <person name="Ramon A."/>
            <person name="Rauscher S."/>
            <person name="Record E."/>
            <person name="Riano-Pachon D.M."/>
            <person name="Robert V."/>
            <person name="Roehrig J."/>
            <person name="Ruller R."/>
            <person name="Salamov A."/>
            <person name="Salih N.S."/>
            <person name="Samson R.A."/>
            <person name="Sandor E."/>
            <person name="Sanguinetti M."/>
            <person name="Schuetze T."/>
            <person name="Sepcic K."/>
            <person name="Shelest E."/>
            <person name="Sherlock G."/>
            <person name="Sophianopoulou V."/>
            <person name="Squina F.M."/>
            <person name="Sun H."/>
            <person name="Susca A."/>
            <person name="Todd R.B."/>
            <person name="Tsang A."/>
            <person name="Unkles S.E."/>
            <person name="van de Wiele N."/>
            <person name="van Rossen-Uffink D."/>
            <person name="Oliveira J.V."/>
            <person name="Vesth T.C."/>
            <person name="Visser J."/>
            <person name="Yu J.-H."/>
            <person name="Zhou M."/>
            <person name="Andersen M.R."/>
            <person name="Archer D.B."/>
            <person name="Baker S.E."/>
            <person name="Benoit I."/>
            <person name="Brakhage A.A."/>
            <person name="Braus G.H."/>
            <person name="Fischer R."/>
            <person name="Frisvad J.C."/>
            <person name="Goldman G.H."/>
            <person name="Houbraken J."/>
            <person name="Oakley B."/>
            <person name="Pocsi I."/>
            <person name="Scazzocchio C."/>
            <person name="Seiboth B."/>
            <person name="vanKuyk P.A."/>
            <person name="Wortman J."/>
            <person name="Dyer P.S."/>
            <person name="Grigoriev I.V."/>
        </authorList>
    </citation>
    <scope>NUCLEOTIDE SEQUENCE [LARGE SCALE GENOMIC DNA]</scope>
    <source>
        <strain evidence="14">ATCC 16872 / CBS 172.66 / WB 5094</strain>
    </source>
</reference>
<name>A0A1L9X8A5_ASPA1</name>
<dbReference type="InterPro" id="IPR002227">
    <property type="entry name" value="Tyrosinase_Cu-bd"/>
</dbReference>
<evidence type="ECO:0000256" key="4">
    <source>
        <dbReference type="ARBA" id="ARBA00022723"/>
    </source>
</evidence>
<proteinExistence type="inferred from homology"/>
<dbReference type="InterPro" id="IPR008922">
    <property type="entry name" value="Di-copper_centre_dom_sf"/>
</dbReference>
<dbReference type="SUPFAM" id="SSF48056">
    <property type="entry name" value="Di-copper centre-containing domain"/>
    <property type="match status" value="1"/>
</dbReference>
<comment type="catalytic activity">
    <reaction evidence="10">
        <text>L-tyrosine + O2 = L-dopaquinone + H2O</text>
        <dbReference type="Rhea" id="RHEA:18117"/>
        <dbReference type="ChEBI" id="CHEBI:15377"/>
        <dbReference type="ChEBI" id="CHEBI:15379"/>
        <dbReference type="ChEBI" id="CHEBI:57924"/>
        <dbReference type="ChEBI" id="CHEBI:58315"/>
        <dbReference type="EC" id="1.14.18.1"/>
    </reaction>
</comment>
<dbReference type="OMA" id="CTSVEAT"/>
<dbReference type="OrthoDB" id="1658288at2759"/>
<dbReference type="PRINTS" id="PR00092">
    <property type="entry name" value="TYROSINASE"/>
</dbReference>
<dbReference type="Gene3D" id="1.10.1280.10">
    <property type="entry name" value="Di-copper center containing domain from catechol oxidase"/>
    <property type="match status" value="1"/>
</dbReference>
<evidence type="ECO:0000259" key="11">
    <source>
        <dbReference type="PROSITE" id="PS00497"/>
    </source>
</evidence>
<dbReference type="GO" id="GO:0042438">
    <property type="term" value="P:melanin biosynthetic process"/>
    <property type="evidence" value="ECO:0007669"/>
    <property type="project" value="UniProtKB-KW"/>
</dbReference>
<protein>
    <recommendedName>
        <fullName evidence="3">tyrosinase</fullName>
        <ecNumber evidence="3">1.14.18.1</ecNumber>
    </recommendedName>
</protein>
<dbReference type="Gene3D" id="2.60.310.20">
    <property type="match status" value="1"/>
</dbReference>
<dbReference type="GO" id="GO:0004503">
    <property type="term" value="F:tyrosinase activity"/>
    <property type="evidence" value="ECO:0007669"/>
    <property type="project" value="UniProtKB-EC"/>
</dbReference>
<comment type="catalytic activity">
    <reaction evidence="9">
        <text>2 L-dopa + O2 = 2 L-dopaquinone + 2 H2O</text>
        <dbReference type="Rhea" id="RHEA:34287"/>
        <dbReference type="ChEBI" id="CHEBI:15377"/>
        <dbReference type="ChEBI" id="CHEBI:15379"/>
        <dbReference type="ChEBI" id="CHEBI:57504"/>
        <dbReference type="ChEBI" id="CHEBI:57924"/>
        <dbReference type="EC" id="1.14.18.1"/>
    </reaction>
</comment>
<keyword evidence="8" id="KW-0470">Melanin biosynthesis</keyword>
<keyword evidence="5" id="KW-0560">Oxidoreductase</keyword>
<evidence type="ECO:0000256" key="1">
    <source>
        <dbReference type="ARBA" id="ARBA00001973"/>
    </source>
</evidence>
<dbReference type="PROSITE" id="PS00497">
    <property type="entry name" value="TYROSINASE_1"/>
    <property type="match status" value="1"/>
</dbReference>
<evidence type="ECO:0000256" key="8">
    <source>
        <dbReference type="ARBA" id="ARBA00023101"/>
    </source>
</evidence>
<dbReference type="AlphaFoldDB" id="A0A1L9X8A5"/>
<dbReference type="GeneID" id="30974236"/>
<gene>
    <name evidence="13" type="ORF">ASPACDRAFT_38237</name>
</gene>
<dbReference type="Pfam" id="PF18132">
    <property type="entry name" value="Tyrosinase_C"/>
    <property type="match status" value="1"/>
</dbReference>
<evidence type="ECO:0000256" key="5">
    <source>
        <dbReference type="ARBA" id="ARBA00023002"/>
    </source>
</evidence>
<dbReference type="EC" id="1.14.18.1" evidence="3"/>
<evidence type="ECO:0000259" key="12">
    <source>
        <dbReference type="PROSITE" id="PS00498"/>
    </source>
</evidence>
<evidence type="ECO:0000256" key="2">
    <source>
        <dbReference type="ARBA" id="ARBA00009928"/>
    </source>
</evidence>
<keyword evidence="4" id="KW-0479">Metal-binding</keyword>
<dbReference type="PANTHER" id="PTHR11474:SF76">
    <property type="entry name" value="SHKT DOMAIN-CONTAINING PROTEIN"/>
    <property type="match status" value="1"/>
</dbReference>
<dbReference type="Pfam" id="PF00264">
    <property type="entry name" value="Tyrosinase"/>
    <property type="match status" value="1"/>
</dbReference>
<dbReference type="InterPro" id="IPR050316">
    <property type="entry name" value="Tyrosinase/Hemocyanin"/>
</dbReference>
<keyword evidence="14" id="KW-1185">Reference proteome</keyword>
<dbReference type="InterPro" id="IPR041640">
    <property type="entry name" value="Tyrosinase_C"/>
</dbReference>
<dbReference type="STRING" id="690307.A0A1L9X8A5"/>
<dbReference type="Proteomes" id="UP000184546">
    <property type="component" value="Unassembled WGS sequence"/>
</dbReference>
<evidence type="ECO:0000313" key="13">
    <source>
        <dbReference type="EMBL" id="OJK04675.1"/>
    </source>
</evidence>
<dbReference type="RefSeq" id="XP_020061014.1">
    <property type="nucleotide sequence ID" value="XM_020200422.1"/>
</dbReference>
<dbReference type="PANTHER" id="PTHR11474">
    <property type="entry name" value="TYROSINASE FAMILY MEMBER"/>
    <property type="match status" value="1"/>
</dbReference>
<evidence type="ECO:0000256" key="9">
    <source>
        <dbReference type="ARBA" id="ARBA00048233"/>
    </source>
</evidence>
<dbReference type="GO" id="GO:0046872">
    <property type="term" value="F:metal ion binding"/>
    <property type="evidence" value="ECO:0007669"/>
    <property type="project" value="UniProtKB-KW"/>
</dbReference>
<evidence type="ECO:0000256" key="6">
    <source>
        <dbReference type="ARBA" id="ARBA00023008"/>
    </source>
</evidence>
<accession>A0A1L9X8A5</accession>
<keyword evidence="6" id="KW-0186">Copper</keyword>
<dbReference type="VEuPathDB" id="FungiDB:ASPACDRAFT_38237"/>
<feature type="domain" description="Tyrosinase copper-binding" evidence="12">
    <location>
        <begin position="361"/>
        <end position="372"/>
    </location>
</feature>
<organism evidence="13 14">
    <name type="scientific">Aspergillus aculeatus (strain ATCC 16872 / CBS 172.66 / WB 5094)</name>
    <dbReference type="NCBI Taxonomy" id="690307"/>
    <lineage>
        <taxon>Eukaryota</taxon>
        <taxon>Fungi</taxon>
        <taxon>Dikarya</taxon>
        <taxon>Ascomycota</taxon>
        <taxon>Pezizomycotina</taxon>
        <taxon>Eurotiomycetes</taxon>
        <taxon>Eurotiomycetidae</taxon>
        <taxon>Eurotiales</taxon>
        <taxon>Aspergillaceae</taxon>
        <taxon>Aspergillus</taxon>
        <taxon>Aspergillus subgen. Circumdati</taxon>
    </lineage>
</organism>
<feature type="domain" description="Tyrosinase copper-binding" evidence="11">
    <location>
        <begin position="94"/>
        <end position="112"/>
    </location>
</feature>